<dbReference type="OMA" id="FMHRIVQ"/>
<dbReference type="SUPFAM" id="SSF48403">
    <property type="entry name" value="Ankyrin repeat"/>
    <property type="match status" value="1"/>
</dbReference>
<evidence type="ECO:0000313" key="1">
    <source>
        <dbReference type="EMBL" id="EGZ05591.1"/>
    </source>
</evidence>
<dbReference type="InterPro" id="IPR036770">
    <property type="entry name" value="Ankyrin_rpt-contain_sf"/>
</dbReference>
<dbReference type="PANTHER" id="PTHR46586:SF3">
    <property type="entry name" value="ANKYRIN REPEAT-CONTAINING PROTEIN"/>
    <property type="match status" value="1"/>
</dbReference>
<reference evidence="1 2" key="1">
    <citation type="journal article" date="2006" name="Science">
        <title>Phytophthora genome sequences uncover evolutionary origins and mechanisms of pathogenesis.</title>
        <authorList>
            <person name="Tyler B.M."/>
            <person name="Tripathy S."/>
            <person name="Zhang X."/>
            <person name="Dehal P."/>
            <person name="Jiang R.H."/>
            <person name="Aerts A."/>
            <person name="Arredondo F.D."/>
            <person name="Baxter L."/>
            <person name="Bensasson D."/>
            <person name="Beynon J.L."/>
            <person name="Chapman J."/>
            <person name="Damasceno C.M."/>
            <person name="Dorrance A.E."/>
            <person name="Dou D."/>
            <person name="Dickerman A.W."/>
            <person name="Dubchak I.L."/>
            <person name="Garbelotto M."/>
            <person name="Gijzen M."/>
            <person name="Gordon S.G."/>
            <person name="Govers F."/>
            <person name="Grunwald N.J."/>
            <person name="Huang W."/>
            <person name="Ivors K.L."/>
            <person name="Jones R.W."/>
            <person name="Kamoun S."/>
            <person name="Krampis K."/>
            <person name="Lamour K.H."/>
            <person name="Lee M.K."/>
            <person name="McDonald W.H."/>
            <person name="Medina M."/>
            <person name="Meijer H.J."/>
            <person name="Nordberg E.K."/>
            <person name="Maclean D.J."/>
            <person name="Ospina-Giraldo M.D."/>
            <person name="Morris P.F."/>
            <person name="Phuntumart V."/>
            <person name="Putnam N.H."/>
            <person name="Rash S."/>
            <person name="Rose J.K."/>
            <person name="Sakihama Y."/>
            <person name="Salamov A.A."/>
            <person name="Savidor A."/>
            <person name="Scheuring C.F."/>
            <person name="Smith B.M."/>
            <person name="Sobral B.W."/>
            <person name="Terry A."/>
            <person name="Torto-Alalibo T.A."/>
            <person name="Win J."/>
            <person name="Xu Z."/>
            <person name="Zhang H."/>
            <person name="Grigoriev I.V."/>
            <person name="Rokhsar D.S."/>
            <person name="Boore J.L."/>
        </authorList>
    </citation>
    <scope>NUCLEOTIDE SEQUENCE [LARGE SCALE GENOMIC DNA]</scope>
    <source>
        <strain evidence="1 2">P6497</strain>
    </source>
</reference>
<dbReference type="InterPro" id="IPR002110">
    <property type="entry name" value="Ankyrin_rpt"/>
</dbReference>
<dbReference type="PANTHER" id="PTHR46586">
    <property type="entry name" value="ANKYRIN REPEAT-CONTAINING PROTEIN"/>
    <property type="match status" value="1"/>
</dbReference>
<dbReference type="SMR" id="G5AG79"/>
<dbReference type="Pfam" id="PF12796">
    <property type="entry name" value="Ank_2"/>
    <property type="match status" value="1"/>
</dbReference>
<dbReference type="Proteomes" id="UP000002640">
    <property type="component" value="Unassembled WGS sequence"/>
</dbReference>
<dbReference type="EMBL" id="JH159166">
    <property type="protein sequence ID" value="EGZ05591.1"/>
    <property type="molecule type" value="Genomic_DNA"/>
</dbReference>
<gene>
    <name evidence="1" type="ORF">PHYSODRAFT_452119</name>
</gene>
<dbReference type="KEGG" id="psoj:PHYSODRAFT_452119"/>
<dbReference type="RefSeq" id="XP_009539122.1">
    <property type="nucleotide sequence ID" value="XM_009540827.1"/>
</dbReference>
<dbReference type="AlphaFoldDB" id="G5AG79"/>
<dbReference type="InterPro" id="IPR052050">
    <property type="entry name" value="SecEffector_AnkRepeat"/>
</dbReference>
<sequence>LTLTSVALVLLDQREGDALLQLGPLVSAFLGPSPHLSLSEACAFASTSLLDWMWSLSCTSVGRRASGWRLANYLRSEPHYYRWQFWKAMKVAAERGDLALVSWLFAHLSGCVVPVEVVEVAAKNGHLGVLQFLLGHDAGRFEQEKGDGIVVHWGGRSMLHSIEQGHVEIARWLKENSPHQMDNDEIRWAVEYSLRVPDMDLALFFLPEGRSIVEFAHDDPHPETVEKLLEEGYTRQDEHCAAVSIYMLARVGRLDLMHRIVQLHSPPRARPRFDWSSEWFFATKEACKFGDLSVVRWLMEHPIGKRVAEAYEHQHSAGPEHFFALAAAGGHVEVMEYLDNEGYSDSFKDAAILAIRNGHLEAIKWLLRNHSYFSDTFMVEEAARCGRINFLHEGCTTRAMDKAASNGHLDVVQWLHTHRSE</sequence>
<evidence type="ECO:0000313" key="2">
    <source>
        <dbReference type="Proteomes" id="UP000002640"/>
    </source>
</evidence>
<feature type="non-terminal residue" evidence="1">
    <location>
        <position position="1"/>
    </location>
</feature>
<accession>G5AG79</accession>
<name>G5AG79_PHYSP</name>
<organism evidence="1 2">
    <name type="scientific">Phytophthora sojae (strain P6497)</name>
    <name type="common">Soybean stem and root rot agent</name>
    <name type="synonym">Phytophthora megasperma f. sp. glycines</name>
    <dbReference type="NCBI Taxonomy" id="1094619"/>
    <lineage>
        <taxon>Eukaryota</taxon>
        <taxon>Sar</taxon>
        <taxon>Stramenopiles</taxon>
        <taxon>Oomycota</taxon>
        <taxon>Peronosporomycetes</taxon>
        <taxon>Peronosporales</taxon>
        <taxon>Peronosporaceae</taxon>
        <taxon>Phytophthora</taxon>
    </lineage>
</organism>
<dbReference type="InParanoid" id="G5AG79"/>
<keyword evidence="2" id="KW-1185">Reference proteome</keyword>
<dbReference type="GeneID" id="20652972"/>
<protein>
    <submittedName>
        <fullName evidence="1">Uncharacterized protein</fullName>
    </submittedName>
</protein>
<feature type="non-terminal residue" evidence="1">
    <location>
        <position position="421"/>
    </location>
</feature>
<dbReference type="Gene3D" id="1.25.40.20">
    <property type="entry name" value="Ankyrin repeat-containing domain"/>
    <property type="match status" value="1"/>
</dbReference>
<proteinExistence type="predicted"/>